<evidence type="ECO:0000256" key="5">
    <source>
        <dbReference type="ARBA" id="ARBA00022989"/>
    </source>
</evidence>
<protein>
    <submittedName>
        <fullName evidence="9 10">Probable UDP-sugar transporter protein SLC35A4 isoform X1</fullName>
    </submittedName>
</protein>
<gene>
    <name evidence="9 10 11 12" type="primary">LOC106080146</name>
</gene>
<feature type="transmembrane region" description="Helical" evidence="7">
    <location>
        <begin position="264"/>
        <end position="285"/>
    </location>
</feature>
<name>A0A9W3B982_BIOGL</name>
<evidence type="ECO:0000313" key="12">
    <source>
        <dbReference type="RefSeq" id="XP_055896097.1"/>
    </source>
</evidence>
<dbReference type="SUPFAM" id="SSF103481">
    <property type="entry name" value="Multidrug resistance efflux transporter EmrE"/>
    <property type="match status" value="1"/>
</dbReference>
<evidence type="ECO:0000313" key="8">
    <source>
        <dbReference type="Proteomes" id="UP001165740"/>
    </source>
</evidence>
<dbReference type="OMA" id="SSCVVMI"/>
<keyword evidence="4 7" id="KW-0812">Transmembrane</keyword>
<dbReference type="RefSeq" id="XP_055896090.1">
    <property type="nucleotide sequence ID" value="XM_056040115.1"/>
</dbReference>
<dbReference type="OrthoDB" id="419167at2759"/>
<proteinExistence type="inferred from homology"/>
<dbReference type="InterPro" id="IPR037185">
    <property type="entry name" value="EmrE-like"/>
</dbReference>
<feature type="transmembrane region" description="Helical" evidence="7">
    <location>
        <begin position="49"/>
        <end position="67"/>
    </location>
</feature>
<dbReference type="GeneID" id="106080146"/>
<reference evidence="9 10" key="1">
    <citation type="submission" date="2025-04" db="UniProtKB">
        <authorList>
            <consortium name="RefSeq"/>
        </authorList>
    </citation>
    <scope>IDENTIFICATION</scope>
</reference>
<dbReference type="Pfam" id="PF04142">
    <property type="entry name" value="Nuc_sug_transp"/>
    <property type="match status" value="1"/>
</dbReference>
<feature type="transmembrane region" description="Helical" evidence="7">
    <location>
        <begin position="167"/>
        <end position="190"/>
    </location>
</feature>
<comment type="subcellular location">
    <subcellularLocation>
        <location evidence="1">Membrane</location>
        <topology evidence="1">Multi-pass membrane protein</topology>
    </subcellularLocation>
</comment>
<dbReference type="RefSeq" id="XP_055896074.1">
    <property type="nucleotide sequence ID" value="XM_056040099.1"/>
</dbReference>
<keyword evidence="8" id="KW-1185">Reference proteome</keyword>
<dbReference type="PIRSF" id="PIRSF005799">
    <property type="entry name" value="UDP-gal_transpt"/>
    <property type="match status" value="1"/>
</dbReference>
<dbReference type="Proteomes" id="UP001165740">
    <property type="component" value="Chromosome 1"/>
</dbReference>
<evidence type="ECO:0000313" key="11">
    <source>
        <dbReference type="RefSeq" id="XP_055896090.1"/>
    </source>
</evidence>
<evidence type="ECO:0000256" key="3">
    <source>
        <dbReference type="ARBA" id="ARBA00022597"/>
    </source>
</evidence>
<dbReference type="InterPro" id="IPR007271">
    <property type="entry name" value="Nuc_sug_transpt"/>
</dbReference>
<evidence type="ECO:0000313" key="9">
    <source>
        <dbReference type="RefSeq" id="XP_055896074.1"/>
    </source>
</evidence>
<keyword evidence="3" id="KW-0813">Transport</keyword>
<keyword evidence="3" id="KW-0762">Sugar transport</keyword>
<comment type="similarity">
    <text evidence="2">Belongs to the nucleotide-sugar transporter family. SLC35A subfamily.</text>
</comment>
<evidence type="ECO:0000256" key="6">
    <source>
        <dbReference type="ARBA" id="ARBA00023136"/>
    </source>
</evidence>
<dbReference type="AlphaFoldDB" id="A0A9W3B982"/>
<dbReference type="GO" id="GO:0000139">
    <property type="term" value="C:Golgi membrane"/>
    <property type="evidence" value="ECO:0007669"/>
    <property type="project" value="InterPro"/>
</dbReference>
<feature type="transmembrane region" description="Helical" evidence="7">
    <location>
        <begin position="202"/>
        <end position="224"/>
    </location>
</feature>
<dbReference type="GO" id="GO:0015165">
    <property type="term" value="F:pyrimidine nucleotide-sugar transmembrane transporter activity"/>
    <property type="evidence" value="ECO:0007669"/>
    <property type="project" value="InterPro"/>
</dbReference>
<dbReference type="NCBIfam" id="TIGR00803">
    <property type="entry name" value="nst"/>
    <property type="match status" value="1"/>
</dbReference>
<organism evidence="8 12">
    <name type="scientific">Biomphalaria glabrata</name>
    <name type="common">Bloodfluke planorb</name>
    <name type="synonym">Freshwater snail</name>
    <dbReference type="NCBI Taxonomy" id="6526"/>
    <lineage>
        <taxon>Eukaryota</taxon>
        <taxon>Metazoa</taxon>
        <taxon>Spiralia</taxon>
        <taxon>Lophotrochozoa</taxon>
        <taxon>Mollusca</taxon>
        <taxon>Gastropoda</taxon>
        <taxon>Heterobranchia</taxon>
        <taxon>Euthyneura</taxon>
        <taxon>Panpulmonata</taxon>
        <taxon>Hygrophila</taxon>
        <taxon>Lymnaeoidea</taxon>
        <taxon>Planorbidae</taxon>
        <taxon>Biomphalaria</taxon>
    </lineage>
</organism>
<feature type="transmembrane region" description="Helical" evidence="7">
    <location>
        <begin position="136"/>
        <end position="155"/>
    </location>
</feature>
<evidence type="ECO:0000256" key="4">
    <source>
        <dbReference type="ARBA" id="ARBA00022692"/>
    </source>
</evidence>
<keyword evidence="6 7" id="KW-0472">Membrane</keyword>
<keyword evidence="5 7" id="KW-1133">Transmembrane helix</keyword>
<feature type="transmembrane region" description="Helical" evidence="7">
    <location>
        <begin position="291"/>
        <end position="309"/>
    </location>
</feature>
<evidence type="ECO:0000256" key="1">
    <source>
        <dbReference type="ARBA" id="ARBA00004141"/>
    </source>
</evidence>
<dbReference type="PANTHER" id="PTHR10231">
    <property type="entry name" value="NUCLEOTIDE-SUGAR TRANSMEMBRANE TRANSPORTER"/>
    <property type="match status" value="1"/>
</dbReference>
<feature type="transmembrane region" description="Helical" evidence="7">
    <location>
        <begin position="236"/>
        <end position="257"/>
    </location>
</feature>
<evidence type="ECO:0000256" key="2">
    <source>
        <dbReference type="ARBA" id="ARBA00009976"/>
    </source>
</evidence>
<evidence type="ECO:0000256" key="7">
    <source>
        <dbReference type="SAM" id="Phobius"/>
    </source>
</evidence>
<dbReference type="RefSeq" id="XP_055896080.1">
    <property type="nucleotide sequence ID" value="XM_056040105.1"/>
</dbReference>
<accession>A0A9W3B982</accession>
<evidence type="ECO:0000313" key="10">
    <source>
        <dbReference type="RefSeq" id="XP_055896080.1"/>
    </source>
</evidence>
<sequence length="311" mass="35378">MAKFMKSAFQNPLSFYGILLIEVLAYSSYGVFINLSRVNGIIMYKSSSLVLLLEIIKFTISFMILWSEKNKLNYKQIKFRSVISFSLPALCYGINNNLAVYMQDHMDPSTFQVLCNLKIVSTAVLYRLIMNRKLKFVQWLSLTLLTLAGMLNSYIGMKDKPQSLNDVYLTPVGLSLTLVYCFLSGLAGVYTEYILKKEPMTLLSLQNCYLYIFGILFNFTFWYTQTAEDESLFQGFTLYTWLVLLTQAASGLIMSAVMKYSSNIVRLFVITSAIPVATIISIVLFNFQPGLEFYAVIILVVVSIVLYSLKL</sequence>
<dbReference type="RefSeq" id="XP_055896097.1">
    <property type="nucleotide sequence ID" value="XM_056040122.1"/>
</dbReference>